<dbReference type="RefSeq" id="WP_015527438.1">
    <property type="nucleotide sequence ID" value="NZ_PSQG01000009.1"/>
</dbReference>
<dbReference type="NCBIfam" id="TIGR01441">
    <property type="entry name" value="GPR"/>
    <property type="match status" value="1"/>
</dbReference>
<gene>
    <name evidence="4" type="primary">gpr</name>
    <name evidence="5" type="ORF">C4886_07875</name>
</gene>
<evidence type="ECO:0000313" key="5">
    <source>
        <dbReference type="EMBL" id="RCH44222.1"/>
    </source>
</evidence>
<feature type="chain" id="PRO_5023384401" description="Germination protease" evidence="4">
    <location>
        <begin position="11"/>
        <end position="309"/>
    </location>
</feature>
<evidence type="ECO:0000256" key="2">
    <source>
        <dbReference type="ARBA" id="ARBA00022801"/>
    </source>
</evidence>
<reference evidence="5 6" key="1">
    <citation type="submission" date="2018-02" db="EMBL/GenBank/DDBJ databases">
        <title>Complete genome sequencing of Faecalibacterium prausnitzii strains isolated from the human gut.</title>
        <authorList>
            <person name="Fitzgerald B.C."/>
            <person name="Shkoporov A.N."/>
            <person name="Ross P.R."/>
            <person name="Hill C."/>
        </authorList>
    </citation>
    <scope>NUCLEOTIDE SEQUENCE [LARGE SCALE GENOMIC DNA]</scope>
    <source>
        <strain evidence="5 6">APC942/31-1</strain>
    </source>
</reference>
<keyword evidence="2 4" id="KW-0378">Hydrolase</keyword>
<dbReference type="Proteomes" id="UP000253208">
    <property type="component" value="Unassembled WGS sequence"/>
</dbReference>
<dbReference type="AlphaFoldDB" id="A0A367G0I8"/>
<dbReference type="Gene3D" id="3.40.50.1450">
    <property type="entry name" value="HybD-like"/>
    <property type="match status" value="1"/>
</dbReference>
<dbReference type="GO" id="GO:0009847">
    <property type="term" value="P:spore germination"/>
    <property type="evidence" value="ECO:0007669"/>
    <property type="project" value="UniProtKB-UniRule"/>
</dbReference>
<dbReference type="InterPro" id="IPR023430">
    <property type="entry name" value="Pept_HybD-like_dom_sf"/>
</dbReference>
<keyword evidence="3 4" id="KW-0865">Zymogen</keyword>
<protein>
    <recommendedName>
        <fullName evidence="4">Germination protease</fullName>
        <ecNumber evidence="4">3.4.24.78</ecNumber>
    </recommendedName>
    <alternativeName>
        <fullName evidence="4">GPR endopeptidase</fullName>
    </alternativeName>
    <alternativeName>
        <fullName evidence="4">Germination proteinase</fullName>
    </alternativeName>
    <alternativeName>
        <fullName evidence="4">Spore protease</fullName>
    </alternativeName>
</protein>
<dbReference type="GO" id="GO:0004222">
    <property type="term" value="F:metalloendopeptidase activity"/>
    <property type="evidence" value="ECO:0007669"/>
    <property type="project" value="UniProtKB-UniRule"/>
</dbReference>
<comment type="subunit">
    <text evidence="4">Homotetramer.</text>
</comment>
<dbReference type="Pfam" id="PF03418">
    <property type="entry name" value="Peptidase_A25"/>
    <property type="match status" value="1"/>
</dbReference>
<sequence length="309" mass="34333">MAGRSRIRTDLALEATERFQAENVEVRGVEIRERYDEEKDVRTTVVRITTENGARTMGKPQGTYITIEAPDLSVPDEDYHREISEEVAHHLRELIDLGRQQSILVVGLGNQEITADSLGPRAVSNLHMTRHVIREYGLKSNEHMKMHQISGIVPGVMAQTGMETLEIVRGVVSETKPDLVIAVDALAARSTTRLNRTIQITDTGISPGSGVGNHREGLNEENLSVRVIGIGVPTVVDAATIVHDSMAELLEALEEDEQKEFLEEMISPKLYTMFVTPKDVDETVRYLSFTISEGLNLAFSDSLIEEDRS</sequence>
<comment type="function">
    <text evidence="4">Initiates the rapid degradation of small, acid-soluble proteins during spore germination.</text>
</comment>
<comment type="similarity">
    <text evidence="4">Belongs to the peptidase A25 family.</text>
</comment>
<dbReference type="PIRSF" id="PIRSF019549">
    <property type="entry name" value="Peptidase_A25"/>
    <property type="match status" value="1"/>
</dbReference>
<accession>A0A367G0I8</accession>
<dbReference type="GO" id="GO:0006508">
    <property type="term" value="P:proteolysis"/>
    <property type="evidence" value="ECO:0007669"/>
    <property type="project" value="UniProtKB-UniRule"/>
</dbReference>
<organism evidence="5 6">
    <name type="scientific">Blautia obeum</name>
    <dbReference type="NCBI Taxonomy" id="40520"/>
    <lineage>
        <taxon>Bacteria</taxon>
        <taxon>Bacillati</taxon>
        <taxon>Bacillota</taxon>
        <taxon>Clostridia</taxon>
        <taxon>Lachnospirales</taxon>
        <taxon>Lachnospiraceae</taxon>
        <taxon>Blautia</taxon>
    </lineage>
</organism>
<dbReference type="HAMAP" id="MF_00626">
    <property type="entry name" value="Germination_prot"/>
    <property type="match status" value="1"/>
</dbReference>
<keyword evidence="1 4" id="KW-0645">Protease</keyword>
<evidence type="ECO:0000256" key="3">
    <source>
        <dbReference type="ARBA" id="ARBA00023145"/>
    </source>
</evidence>
<name>A0A367G0I8_9FIRM</name>
<dbReference type="SUPFAM" id="SSF53163">
    <property type="entry name" value="HybD-like"/>
    <property type="match status" value="1"/>
</dbReference>
<dbReference type="InterPro" id="IPR005080">
    <property type="entry name" value="Peptidase_A25"/>
</dbReference>
<proteinExistence type="inferred from homology"/>
<evidence type="ECO:0000313" key="6">
    <source>
        <dbReference type="Proteomes" id="UP000253208"/>
    </source>
</evidence>
<feature type="propeptide" id="PRO_5017092420" evidence="4">
    <location>
        <begin position="1"/>
        <end position="10"/>
    </location>
</feature>
<evidence type="ECO:0000256" key="4">
    <source>
        <dbReference type="HAMAP-Rule" id="MF_00626"/>
    </source>
</evidence>
<dbReference type="EMBL" id="PSQG01000009">
    <property type="protein sequence ID" value="RCH44222.1"/>
    <property type="molecule type" value="Genomic_DNA"/>
</dbReference>
<comment type="PTM">
    <text evidence="4">Autoproteolytically processed. The inactive tetrameric zymogen termed p46 autoprocesses to a smaller form termed p41, which is active only during spore germination.</text>
</comment>
<comment type="caution">
    <text evidence="5">The sequence shown here is derived from an EMBL/GenBank/DDBJ whole genome shotgun (WGS) entry which is preliminary data.</text>
</comment>
<evidence type="ECO:0000256" key="1">
    <source>
        <dbReference type="ARBA" id="ARBA00022670"/>
    </source>
</evidence>
<comment type="catalytic activity">
    <reaction evidence="4">
        <text>Endopeptidase action with P4 Glu or Asp, P1 preferably Glu &gt; Asp, P1' hydrophobic and P2' Ala.</text>
        <dbReference type="EC" id="3.4.24.78"/>
    </reaction>
</comment>
<dbReference type="EC" id="3.4.24.78" evidence="4"/>